<evidence type="ECO:0000313" key="10">
    <source>
        <dbReference type="Proteomes" id="UP001431429"/>
    </source>
</evidence>
<dbReference type="PANTHER" id="PTHR30151">
    <property type="entry name" value="ALKANE SULFONATE ABC TRANSPORTER-RELATED, MEMBRANE SUBUNIT"/>
    <property type="match status" value="1"/>
</dbReference>
<evidence type="ECO:0000256" key="7">
    <source>
        <dbReference type="RuleBase" id="RU363032"/>
    </source>
</evidence>
<evidence type="ECO:0000256" key="3">
    <source>
        <dbReference type="ARBA" id="ARBA00022475"/>
    </source>
</evidence>
<evidence type="ECO:0000256" key="1">
    <source>
        <dbReference type="ARBA" id="ARBA00004651"/>
    </source>
</evidence>
<dbReference type="PROSITE" id="PS50928">
    <property type="entry name" value="ABC_TM1"/>
    <property type="match status" value="1"/>
</dbReference>
<evidence type="ECO:0000256" key="4">
    <source>
        <dbReference type="ARBA" id="ARBA00022692"/>
    </source>
</evidence>
<feature type="transmembrane region" description="Helical" evidence="7">
    <location>
        <begin position="99"/>
        <end position="120"/>
    </location>
</feature>
<comment type="similarity">
    <text evidence="7">Belongs to the binding-protein-dependent transport system permease family.</text>
</comment>
<accession>A0ABT0UWZ3</accession>
<dbReference type="Gene3D" id="1.10.3720.10">
    <property type="entry name" value="MetI-like"/>
    <property type="match status" value="1"/>
</dbReference>
<feature type="transmembrane region" description="Helical" evidence="7">
    <location>
        <begin position="250"/>
        <end position="271"/>
    </location>
</feature>
<feature type="transmembrane region" description="Helical" evidence="7">
    <location>
        <begin position="32"/>
        <end position="49"/>
    </location>
</feature>
<dbReference type="SUPFAM" id="SSF161098">
    <property type="entry name" value="MetI-like"/>
    <property type="match status" value="1"/>
</dbReference>
<name>A0ABT0UWZ3_9ACTN</name>
<dbReference type="RefSeq" id="WP_250922198.1">
    <property type="nucleotide sequence ID" value="NZ_JAMQAW010000034.1"/>
</dbReference>
<dbReference type="Pfam" id="PF00528">
    <property type="entry name" value="BPD_transp_1"/>
    <property type="match status" value="1"/>
</dbReference>
<gene>
    <name evidence="9" type="ORF">NBG84_26885</name>
</gene>
<evidence type="ECO:0000313" key="9">
    <source>
        <dbReference type="EMBL" id="MCM2391868.1"/>
    </source>
</evidence>
<keyword evidence="5 7" id="KW-1133">Transmembrane helix</keyword>
<keyword evidence="10" id="KW-1185">Reference proteome</keyword>
<keyword evidence="6 7" id="KW-0472">Membrane</keyword>
<feature type="domain" description="ABC transmembrane type-1" evidence="8">
    <location>
        <begin position="88"/>
        <end position="272"/>
    </location>
</feature>
<proteinExistence type="inferred from homology"/>
<dbReference type="Proteomes" id="UP001431429">
    <property type="component" value="Unassembled WGS sequence"/>
</dbReference>
<evidence type="ECO:0000256" key="5">
    <source>
        <dbReference type="ARBA" id="ARBA00022989"/>
    </source>
</evidence>
<dbReference type="InterPro" id="IPR035906">
    <property type="entry name" value="MetI-like_sf"/>
</dbReference>
<protein>
    <submittedName>
        <fullName evidence="9">ABC transporter permease</fullName>
    </submittedName>
</protein>
<keyword evidence="2 7" id="KW-0813">Transport</keyword>
<evidence type="ECO:0000259" key="8">
    <source>
        <dbReference type="PROSITE" id="PS50928"/>
    </source>
</evidence>
<evidence type="ECO:0000256" key="2">
    <source>
        <dbReference type="ARBA" id="ARBA00022448"/>
    </source>
</evidence>
<dbReference type="EMBL" id="JAMQAW010000034">
    <property type="protein sequence ID" value="MCM2391868.1"/>
    <property type="molecule type" value="Genomic_DNA"/>
</dbReference>
<organism evidence="9 10">
    <name type="scientific">Streptomyces albipurpureus</name>
    <dbReference type="NCBI Taxonomy" id="2897419"/>
    <lineage>
        <taxon>Bacteria</taxon>
        <taxon>Bacillati</taxon>
        <taxon>Actinomycetota</taxon>
        <taxon>Actinomycetes</taxon>
        <taxon>Kitasatosporales</taxon>
        <taxon>Streptomycetaceae</taxon>
        <taxon>Streptomyces</taxon>
    </lineage>
</organism>
<keyword evidence="4 7" id="KW-0812">Transmembrane</keyword>
<comment type="caution">
    <text evidence="9">The sequence shown here is derived from an EMBL/GenBank/DDBJ whole genome shotgun (WGS) entry which is preliminary data.</text>
</comment>
<dbReference type="PANTHER" id="PTHR30151:SF25">
    <property type="entry name" value="TAURINE TRANSPORT SYSTEM PERMEASE PROTEIN TAUC"/>
    <property type="match status" value="1"/>
</dbReference>
<dbReference type="InterPro" id="IPR000515">
    <property type="entry name" value="MetI-like"/>
</dbReference>
<sequence>MTTRTQEAGPAESLAPVKPPTYARVAGVARDLVVRWGVLVVAVVVWHQLARSSTSGYFPVPTDILDTTRTLWFSGQPPFVTDLFTENVGSSLGRLLQGWALAVVIGIAGGVLIGSSALAADMVRPLLDFMRSIPSPAVLPVFLVLLGIGDNMRVSLIAFVSLWPVLLNTVEGVRTVDRVKLDTARVFGLGRVARLRHVVFPAASPKILAGMRVALSLGLNLMVISELVAANNGVGHFVDASQDYFRIVDMWSGIIMIVIIGILLNLSFMALEKRLLRWHIGERA</sequence>
<evidence type="ECO:0000256" key="6">
    <source>
        <dbReference type="ARBA" id="ARBA00023136"/>
    </source>
</evidence>
<reference evidence="9" key="1">
    <citation type="submission" date="2022-06" db="EMBL/GenBank/DDBJ databases">
        <title>Genome public.</title>
        <authorList>
            <person name="Sun Q."/>
        </authorList>
    </citation>
    <scope>NUCLEOTIDE SEQUENCE</scope>
    <source>
        <strain evidence="9">CWNU-1</strain>
    </source>
</reference>
<comment type="subcellular location">
    <subcellularLocation>
        <location evidence="1 7">Cell membrane</location>
        <topology evidence="1 7">Multi-pass membrane protein</topology>
    </subcellularLocation>
</comment>
<keyword evidence="3" id="KW-1003">Cell membrane</keyword>